<dbReference type="AlphaFoldDB" id="A0A838ZPH9"/>
<protein>
    <submittedName>
        <fullName evidence="1">Uncharacterized protein</fullName>
    </submittedName>
</protein>
<dbReference type="Proteomes" id="UP000552241">
    <property type="component" value="Unassembled WGS sequence"/>
</dbReference>
<proteinExistence type="predicted"/>
<evidence type="ECO:0000313" key="1">
    <source>
        <dbReference type="EMBL" id="MBA5629357.1"/>
    </source>
</evidence>
<name>A0A838ZPH9_9FLAO</name>
<sequence>MNQDLKEFLPILIQIHNQTYQNISHHDLNFRFLISENFLYAFVSKIDCEKFSSVYTFDEKIGNYETRFYVYENSFESERYFDLKNLHALQNEFKAIICDDFYYLNAKFRKANGELKLEKINTIYANDIEFLDQSDLIFLKEIGFIIEEPEPTTE</sequence>
<comment type="caution">
    <text evidence="1">The sequence shown here is derived from an EMBL/GenBank/DDBJ whole genome shotgun (WGS) entry which is preliminary data.</text>
</comment>
<evidence type="ECO:0000313" key="2">
    <source>
        <dbReference type="Proteomes" id="UP000552241"/>
    </source>
</evidence>
<organism evidence="1 2">
    <name type="scientific">Moheibacter lacus</name>
    <dbReference type="NCBI Taxonomy" id="2745851"/>
    <lineage>
        <taxon>Bacteria</taxon>
        <taxon>Pseudomonadati</taxon>
        <taxon>Bacteroidota</taxon>
        <taxon>Flavobacteriia</taxon>
        <taxon>Flavobacteriales</taxon>
        <taxon>Weeksellaceae</taxon>
        <taxon>Moheibacter</taxon>
    </lineage>
</organism>
<reference evidence="1 2" key="1">
    <citation type="submission" date="2020-07" db="EMBL/GenBank/DDBJ databases">
        <title>Moheibacter lacus sp. nov., a member of the family Flavobacteriaceae isolated from freshwater lake sediment.</title>
        <authorList>
            <person name="Liu Y."/>
        </authorList>
    </citation>
    <scope>NUCLEOTIDE SEQUENCE [LARGE SCALE GENOMIC DNA]</scope>
    <source>
        <strain evidence="1 2">BDHS18</strain>
    </source>
</reference>
<accession>A0A838ZPH9</accession>
<gene>
    <name evidence="1" type="ORF">HU137_06175</name>
</gene>
<dbReference type="EMBL" id="JACDZE010000001">
    <property type="protein sequence ID" value="MBA5629357.1"/>
    <property type="molecule type" value="Genomic_DNA"/>
</dbReference>
<dbReference type="RefSeq" id="WP_182042913.1">
    <property type="nucleotide sequence ID" value="NZ_JACDZE010000001.1"/>
</dbReference>
<keyword evidence="2" id="KW-1185">Reference proteome</keyword>